<keyword evidence="6" id="KW-1185">Reference proteome</keyword>
<dbReference type="Proteomes" id="UP000489600">
    <property type="component" value="Unassembled WGS sequence"/>
</dbReference>
<dbReference type="OrthoDB" id="534063at2759"/>
<evidence type="ECO:0008006" key="7">
    <source>
        <dbReference type="Google" id="ProtNLM"/>
    </source>
</evidence>
<accession>A0A565BWH3</accession>
<name>A0A565BWH3_9BRAS</name>
<comment type="similarity">
    <text evidence="4">Belongs to the DONSON family.</text>
</comment>
<evidence type="ECO:0000256" key="3">
    <source>
        <dbReference type="ARBA" id="ARBA00023242"/>
    </source>
</evidence>
<dbReference type="GO" id="GO:0005634">
    <property type="term" value="C:nucleus"/>
    <property type="evidence" value="ECO:0007669"/>
    <property type="project" value="UniProtKB-SubCell"/>
</dbReference>
<reference evidence="5" key="1">
    <citation type="submission" date="2019-07" db="EMBL/GenBank/DDBJ databases">
        <authorList>
            <person name="Dittberner H."/>
        </authorList>
    </citation>
    <scope>NUCLEOTIDE SEQUENCE [LARGE SCALE GENOMIC DNA]</scope>
</reference>
<evidence type="ECO:0000256" key="1">
    <source>
        <dbReference type="ARBA" id="ARBA00004123"/>
    </source>
</evidence>
<proteinExistence type="inferred from homology"/>
<dbReference type="EMBL" id="CABITT030000005">
    <property type="protein sequence ID" value="VVB05690.1"/>
    <property type="molecule type" value="Genomic_DNA"/>
</dbReference>
<comment type="caution">
    <text evidence="5">The sequence shown here is derived from an EMBL/GenBank/DDBJ whole genome shotgun (WGS) entry which is preliminary data.</text>
</comment>
<dbReference type="PANTHER" id="PTHR12972">
    <property type="entry name" value="DOWNSTREAM NEIGHBOR OF SON"/>
    <property type="match status" value="1"/>
</dbReference>
<keyword evidence="2" id="KW-0217">Developmental protein</keyword>
<organism evidence="5 6">
    <name type="scientific">Arabis nemorensis</name>
    <dbReference type="NCBI Taxonomy" id="586526"/>
    <lineage>
        <taxon>Eukaryota</taxon>
        <taxon>Viridiplantae</taxon>
        <taxon>Streptophyta</taxon>
        <taxon>Embryophyta</taxon>
        <taxon>Tracheophyta</taxon>
        <taxon>Spermatophyta</taxon>
        <taxon>Magnoliopsida</taxon>
        <taxon>eudicotyledons</taxon>
        <taxon>Gunneridae</taxon>
        <taxon>Pentapetalae</taxon>
        <taxon>rosids</taxon>
        <taxon>malvids</taxon>
        <taxon>Brassicales</taxon>
        <taxon>Brassicaceae</taxon>
        <taxon>Arabideae</taxon>
        <taxon>Arabis</taxon>
    </lineage>
</organism>
<dbReference type="PANTHER" id="PTHR12972:SF0">
    <property type="entry name" value="PROTEIN DOWNSTREAM NEIGHBOR OF SON"/>
    <property type="match status" value="1"/>
</dbReference>
<evidence type="ECO:0000313" key="5">
    <source>
        <dbReference type="EMBL" id="VVB05690.1"/>
    </source>
</evidence>
<dbReference type="AlphaFoldDB" id="A0A565BWH3"/>
<dbReference type="GO" id="GO:0033260">
    <property type="term" value="P:nuclear DNA replication"/>
    <property type="evidence" value="ECO:0007669"/>
    <property type="project" value="TreeGrafter"/>
</dbReference>
<evidence type="ECO:0000256" key="4">
    <source>
        <dbReference type="ARBA" id="ARBA00025806"/>
    </source>
</evidence>
<dbReference type="InterPro" id="IPR024861">
    <property type="entry name" value="Donson"/>
</dbReference>
<sequence>MAKVVAPGAFGSSLQMNGVSKAASKAKRKTPLELREEQLKRTSFVDQAKESFDALRPCKSMERENGIKKQEHLKNPKYIRMDELYPAKKARSLMFSGKENPQENGAKEQSSSLINVSLLSNVAANKRLQLLREENNASTEVSDDIKAEARGTTEGCNPIVFRSVTELSTRGEELSSLPAIDMNKALKGLANFVPLPVHPGDTTGKSDTASLTGNFMSEFHVAGQNIPLDLSMKTYARLVSFSPINWLHRSIMGSTYNGMPQLKSLSCNVVNQDNSSGSGSSVVSQVLNSISLHSWVYPQSTLPPFVISALMASGTDRGEVDFLQKRQLAWEDAFRSLYFMFRKNLCRIFYVCTSQFVVMFTGSCESGGVKRSCNAYVTQSTRRLRATLKDLDICYTMPFCKTKMDETTVEDLAELSEIQNHNLGQTRCLRSVSNIDNTPESFLAFDGNESVHGLYDLLLNYRSSLGFLPTADVPVLYSPVPFQNAAVSSPEIKFAEMVQTEHTSRFIVEIKGEYLPPWIISNICANVGANGQNFEASFVTEPNSASLNIGLPRVPEKTGPESGIIEGTGETNNDASGIPGAVICPQLRFGHLKSLKYCNKSYTVSLSPL</sequence>
<keyword evidence="3" id="KW-0539">Nucleus</keyword>
<protein>
    <recommendedName>
        <fullName evidence="7">Protein downstream neighbor of Son</fullName>
    </recommendedName>
</protein>
<gene>
    <name evidence="5" type="ORF">ANE_LOCUS16134</name>
</gene>
<dbReference type="PRINTS" id="PR02064">
    <property type="entry name" value="DONSON"/>
</dbReference>
<evidence type="ECO:0000256" key="2">
    <source>
        <dbReference type="ARBA" id="ARBA00022473"/>
    </source>
</evidence>
<evidence type="ECO:0000313" key="6">
    <source>
        <dbReference type="Proteomes" id="UP000489600"/>
    </source>
</evidence>
<comment type="subcellular location">
    <subcellularLocation>
        <location evidence="1">Nucleus</location>
    </subcellularLocation>
</comment>